<accession>A0A2H4VBM1</accession>
<keyword evidence="4 6" id="KW-1133">Transmembrane helix</keyword>
<feature type="transmembrane region" description="Helical" evidence="6">
    <location>
        <begin position="64"/>
        <end position="83"/>
    </location>
</feature>
<dbReference type="KEGG" id="msub:BK009_08230"/>
<evidence type="ECO:0000256" key="1">
    <source>
        <dbReference type="ARBA" id="ARBA00004651"/>
    </source>
</evidence>
<dbReference type="InterPro" id="IPR007208">
    <property type="entry name" value="MrpF/PhaF-like"/>
</dbReference>
<evidence type="ECO:0000313" key="9">
    <source>
        <dbReference type="EMBL" id="NMO08323.1"/>
    </source>
</evidence>
<dbReference type="EMBL" id="JABBYL010000002">
    <property type="protein sequence ID" value="NMO08323.1"/>
    <property type="molecule type" value="Genomic_DNA"/>
</dbReference>
<evidence type="ECO:0000313" key="12">
    <source>
        <dbReference type="Proteomes" id="UP000591058"/>
    </source>
</evidence>
<evidence type="ECO:0000313" key="8">
    <source>
        <dbReference type="EMBL" id="AUB60659.1"/>
    </source>
</evidence>
<dbReference type="RefSeq" id="WP_100905468.1">
    <property type="nucleotide sequence ID" value="NZ_CP017766.1"/>
</dbReference>
<keyword evidence="5 6" id="KW-0472">Membrane</keyword>
<proteinExistence type="predicted"/>
<evidence type="ECO:0000256" key="2">
    <source>
        <dbReference type="ARBA" id="ARBA00022475"/>
    </source>
</evidence>
<dbReference type="Proteomes" id="UP000232806">
    <property type="component" value="Chromosome"/>
</dbReference>
<accession>A0A2H4VRD4</accession>
<evidence type="ECO:0000313" key="7">
    <source>
        <dbReference type="EMBL" id="AUB55488.1"/>
    </source>
</evidence>
<name>A0A2H4VRD4_9EURY</name>
<evidence type="ECO:0000256" key="5">
    <source>
        <dbReference type="ARBA" id="ARBA00023136"/>
    </source>
</evidence>
<evidence type="ECO:0008006" key="13">
    <source>
        <dbReference type="Google" id="ProtNLM"/>
    </source>
</evidence>
<evidence type="ECO:0000256" key="3">
    <source>
        <dbReference type="ARBA" id="ARBA00022692"/>
    </source>
</evidence>
<dbReference type="Proteomes" id="UP000591058">
    <property type="component" value="Unassembled WGS sequence"/>
</dbReference>
<comment type="subcellular location">
    <subcellularLocation>
        <location evidence="1">Cell membrane</location>
        <topology evidence="1">Multi-pass membrane protein</topology>
    </subcellularLocation>
</comment>
<organism evidence="8 10">
    <name type="scientific">Methanobacterium subterraneum</name>
    <dbReference type="NCBI Taxonomy" id="59277"/>
    <lineage>
        <taxon>Archaea</taxon>
        <taxon>Methanobacteriati</taxon>
        <taxon>Methanobacteriota</taxon>
        <taxon>Methanomada group</taxon>
        <taxon>Methanobacteria</taxon>
        <taxon>Methanobacteriales</taxon>
        <taxon>Methanobacteriaceae</taxon>
        <taxon>Methanobacterium</taxon>
    </lineage>
</organism>
<reference evidence="9 12" key="2">
    <citation type="submission" date="2020-04" db="EMBL/GenBank/DDBJ databases">
        <title>Draft genome of Methanobacterium subterraneum isolated from animal feces.</title>
        <authorList>
            <person name="Ouboter H.T."/>
            <person name="Berger S."/>
            <person name="Gungor E."/>
            <person name="Jetten M.S.M."/>
            <person name="Welte C.U."/>
        </authorList>
    </citation>
    <scope>NUCLEOTIDE SEQUENCE [LARGE SCALE GENOMIC DNA]</scope>
    <source>
        <strain evidence="9">HO_2020</strain>
    </source>
</reference>
<keyword evidence="2" id="KW-1003">Cell membrane</keyword>
<keyword evidence="10" id="KW-1185">Reference proteome</keyword>
<dbReference type="OrthoDB" id="70626at2157"/>
<dbReference type="Proteomes" id="UP000232631">
    <property type="component" value="Chromosome"/>
</dbReference>
<evidence type="ECO:0000313" key="11">
    <source>
        <dbReference type="Proteomes" id="UP000232806"/>
    </source>
</evidence>
<sequence>MNLFVFSQYVLMAALAIFAVATIRIVTRKTIAMGLVGLSGFTIAVATFLILLQNLYGIAFCRDIAMALLIMDMVGTIAFARVLRGYARG</sequence>
<protein>
    <recommendedName>
        <fullName evidence="13">Cation:proton antiporter</fullName>
    </recommendedName>
</protein>
<reference evidence="10 11" key="1">
    <citation type="submission" date="2016-10" db="EMBL/GenBank/DDBJ databases">
        <title>Comparative genomics between deep and shallow subseafloor isolates.</title>
        <authorList>
            <person name="Ishii S."/>
            <person name="Miller J.R."/>
            <person name="Sutton G."/>
            <person name="Suzuki S."/>
            <person name="Methe B."/>
            <person name="Inagaki F."/>
            <person name="Imachi H."/>
        </authorList>
    </citation>
    <scope>NUCLEOTIDE SEQUENCE [LARGE SCALE GENOMIC DNA]</scope>
    <source>
        <strain evidence="8 10">A8p</strain>
        <strain evidence="7 11">MO-MB1</strain>
    </source>
</reference>
<dbReference type="EMBL" id="CP017768">
    <property type="protein sequence ID" value="AUB60659.1"/>
    <property type="molecule type" value="Genomic_DNA"/>
</dbReference>
<dbReference type="AlphaFoldDB" id="A0A2H4VRD4"/>
<dbReference type="Pfam" id="PF04066">
    <property type="entry name" value="MrpF_PhaF"/>
    <property type="match status" value="1"/>
</dbReference>
<keyword evidence="3 6" id="KW-0812">Transmembrane</keyword>
<dbReference type="NCBIfam" id="NF009254">
    <property type="entry name" value="PRK12612.1-2"/>
    <property type="match status" value="1"/>
</dbReference>
<evidence type="ECO:0000256" key="6">
    <source>
        <dbReference type="SAM" id="Phobius"/>
    </source>
</evidence>
<dbReference type="GO" id="GO:0015075">
    <property type="term" value="F:monoatomic ion transmembrane transporter activity"/>
    <property type="evidence" value="ECO:0007669"/>
    <property type="project" value="InterPro"/>
</dbReference>
<evidence type="ECO:0000313" key="10">
    <source>
        <dbReference type="Proteomes" id="UP000232631"/>
    </source>
</evidence>
<feature type="transmembrane region" description="Helical" evidence="6">
    <location>
        <begin position="33"/>
        <end position="52"/>
    </location>
</feature>
<dbReference type="EMBL" id="CP017766">
    <property type="protein sequence ID" value="AUB55488.1"/>
    <property type="molecule type" value="Genomic_DNA"/>
</dbReference>
<evidence type="ECO:0000256" key="4">
    <source>
        <dbReference type="ARBA" id="ARBA00022989"/>
    </source>
</evidence>
<gene>
    <name evidence="7" type="ORF">BK007_05305</name>
    <name evidence="8" type="ORF">BK009_08230</name>
    <name evidence="9" type="ORF">HG719_00550</name>
</gene>
<feature type="transmembrane region" description="Helical" evidence="6">
    <location>
        <begin position="6"/>
        <end position="26"/>
    </location>
</feature>
<dbReference type="GeneID" id="35123138"/>
<dbReference type="GO" id="GO:0005886">
    <property type="term" value="C:plasma membrane"/>
    <property type="evidence" value="ECO:0007669"/>
    <property type="project" value="UniProtKB-SubCell"/>
</dbReference>